<feature type="region of interest" description="Disordered" evidence="1">
    <location>
        <begin position="1"/>
        <end position="35"/>
    </location>
</feature>
<keyword evidence="3" id="KW-1185">Reference proteome</keyword>
<dbReference type="PANTHER" id="PTHR37561:SF3">
    <property type="entry name" value="F-BOX DOMAIN-CONTAINING PROTEIN"/>
    <property type="match status" value="1"/>
</dbReference>
<dbReference type="PANTHER" id="PTHR37561">
    <property type="entry name" value="F-BOX DOMAIN-CONTAINING PROTEIN"/>
    <property type="match status" value="1"/>
</dbReference>
<accession>A0A7G2C7X9</accession>
<organism evidence="2 3">
    <name type="scientific">Angomonas deanei</name>
    <dbReference type="NCBI Taxonomy" id="59799"/>
    <lineage>
        <taxon>Eukaryota</taxon>
        <taxon>Discoba</taxon>
        <taxon>Euglenozoa</taxon>
        <taxon>Kinetoplastea</taxon>
        <taxon>Metakinetoplastina</taxon>
        <taxon>Trypanosomatida</taxon>
        <taxon>Trypanosomatidae</taxon>
        <taxon>Strigomonadinae</taxon>
        <taxon>Angomonas</taxon>
    </lineage>
</organism>
<reference evidence="2 3" key="1">
    <citation type="submission" date="2020-08" db="EMBL/GenBank/DDBJ databases">
        <authorList>
            <person name="Newling K."/>
            <person name="Davey J."/>
            <person name="Forrester S."/>
        </authorList>
    </citation>
    <scope>NUCLEOTIDE SEQUENCE [LARGE SCALE GENOMIC DNA]</scope>
    <source>
        <strain evidence="3">Crithidia deanei Carvalho (ATCC PRA-265)</strain>
    </source>
</reference>
<evidence type="ECO:0000256" key="1">
    <source>
        <dbReference type="SAM" id="MobiDB-lite"/>
    </source>
</evidence>
<sequence length="334" mass="37558">MDKNKSFESSNTSQPHNSQFTTQYTQGQNVENSPVRVRYRTKNGSRSPYLAPMPMPVQEAQPIELNSPVRSNNPYNSFSGTSTPLISTPTREGAARFSGRTTPLSSSTPTNREVVRFPDPVEMATTALHHSSLDPSFQLKEDVVHRELSGKCRFIEFPAHLQSANTFDAPTNKEAGLFIGQVRFETTPAQLSWLIQRCCGAVATSFESRGSGCYILYCRSDNDRQLVRSLHKRILFDTSGVWLARTPEEIDALCEYVALNAAVLAKKHRLPRDSMVVEELKEGSSYDSRKAVPPYDQGYGGQRPCYPFVPAPFNQNETYNDNNNPYFHNNYPQQ</sequence>
<evidence type="ECO:0000313" key="2">
    <source>
        <dbReference type="EMBL" id="CAD2215555.1"/>
    </source>
</evidence>
<evidence type="ECO:0000313" key="3">
    <source>
        <dbReference type="Proteomes" id="UP000515908"/>
    </source>
</evidence>
<dbReference type="AlphaFoldDB" id="A0A7G2C7X9"/>
<dbReference type="VEuPathDB" id="TriTrypDB:ADEAN_000301000"/>
<dbReference type="EMBL" id="LR877149">
    <property type="protein sequence ID" value="CAD2215555.1"/>
    <property type="molecule type" value="Genomic_DNA"/>
</dbReference>
<name>A0A7G2C7X9_9TRYP</name>
<proteinExistence type="predicted"/>
<protein>
    <submittedName>
        <fullName evidence="2">Uncharacterized protein</fullName>
    </submittedName>
</protein>
<gene>
    <name evidence="2" type="ORF">ADEAN_000301000</name>
</gene>
<dbReference type="Proteomes" id="UP000515908">
    <property type="component" value="Chromosome 05"/>
</dbReference>
<feature type="compositionally biased region" description="Polar residues" evidence="1">
    <location>
        <begin position="7"/>
        <end position="32"/>
    </location>
</feature>